<evidence type="ECO:0000313" key="1">
    <source>
        <dbReference type="EMBL" id="KAJ8621139.1"/>
    </source>
</evidence>
<dbReference type="Proteomes" id="UP001234297">
    <property type="component" value="Chromosome 9"/>
</dbReference>
<accession>A0ACC2KJ10</accession>
<dbReference type="EMBL" id="CM056817">
    <property type="protein sequence ID" value="KAJ8621139.1"/>
    <property type="molecule type" value="Genomic_DNA"/>
</dbReference>
<comment type="caution">
    <text evidence="1">The sequence shown here is derived from an EMBL/GenBank/DDBJ whole genome shotgun (WGS) entry which is preliminary data.</text>
</comment>
<reference evidence="1 2" key="1">
    <citation type="journal article" date="2022" name="Hortic Res">
        <title>A haplotype resolved chromosomal level avocado genome allows analysis of novel avocado genes.</title>
        <authorList>
            <person name="Nath O."/>
            <person name="Fletcher S.J."/>
            <person name="Hayward A."/>
            <person name="Shaw L.M."/>
            <person name="Masouleh A.K."/>
            <person name="Furtado A."/>
            <person name="Henry R.J."/>
            <person name="Mitter N."/>
        </authorList>
    </citation>
    <scope>NUCLEOTIDE SEQUENCE [LARGE SCALE GENOMIC DNA]</scope>
    <source>
        <strain evidence="2">cv. Hass</strain>
    </source>
</reference>
<organism evidence="1 2">
    <name type="scientific">Persea americana</name>
    <name type="common">Avocado</name>
    <dbReference type="NCBI Taxonomy" id="3435"/>
    <lineage>
        <taxon>Eukaryota</taxon>
        <taxon>Viridiplantae</taxon>
        <taxon>Streptophyta</taxon>
        <taxon>Embryophyta</taxon>
        <taxon>Tracheophyta</taxon>
        <taxon>Spermatophyta</taxon>
        <taxon>Magnoliopsida</taxon>
        <taxon>Magnoliidae</taxon>
        <taxon>Laurales</taxon>
        <taxon>Lauraceae</taxon>
        <taxon>Persea</taxon>
    </lineage>
</organism>
<keyword evidence="2" id="KW-1185">Reference proteome</keyword>
<gene>
    <name evidence="1" type="ORF">MRB53_029668</name>
</gene>
<sequence length="66" mass="7820">MESTKMPLVAPRSGDSKNRFLGCGIRNADKGTLLWERDSETWFFLKSWFQVREEEEFLFYSSFIGF</sequence>
<proteinExistence type="predicted"/>
<protein>
    <submittedName>
        <fullName evidence="1">Uncharacterized protein</fullName>
    </submittedName>
</protein>
<name>A0ACC2KJ10_PERAE</name>
<evidence type="ECO:0000313" key="2">
    <source>
        <dbReference type="Proteomes" id="UP001234297"/>
    </source>
</evidence>